<evidence type="ECO:0000313" key="1">
    <source>
        <dbReference type="EMBL" id="RGP00873.1"/>
    </source>
</evidence>
<dbReference type="RefSeq" id="WP_117612493.1">
    <property type="nucleotide sequence ID" value="NZ_JAQEVG010000012.1"/>
</dbReference>
<protein>
    <submittedName>
        <fullName evidence="1">Uncharacterized protein</fullName>
    </submittedName>
</protein>
<gene>
    <name evidence="1" type="ORF">DXA79_10145</name>
</gene>
<dbReference type="AlphaFoldDB" id="A0A3E5HGD4"/>
<dbReference type="EMBL" id="QSWD01000011">
    <property type="protein sequence ID" value="RGP00873.1"/>
    <property type="molecule type" value="Genomic_DNA"/>
</dbReference>
<dbReference type="Proteomes" id="UP000261031">
    <property type="component" value="Unassembled WGS sequence"/>
</dbReference>
<sequence length="177" mass="20416">MTITLEQAAERFIPHEFTIDGLDKWLTNQNIDVDGDSRFFHSWHHYENALDEANANVCIRELKGMDADCWTNHDNGIIVHMRDENGEPTIGAAFMYGVEEYLTDAYPVLDDTEFSEVEDRWLRDWFDQEKGAKDWEPPEGIDVEEVYRAWLSADEPTTVDNELGSPDFNRLTAQLAA</sequence>
<proteinExistence type="predicted"/>
<accession>A0A3E5HGD4</accession>
<name>A0A3E5HGD4_BIFPS</name>
<comment type="caution">
    <text evidence="1">The sequence shown here is derived from an EMBL/GenBank/DDBJ whole genome shotgun (WGS) entry which is preliminary data.</text>
</comment>
<reference evidence="1 2" key="1">
    <citation type="submission" date="2018-08" db="EMBL/GenBank/DDBJ databases">
        <title>A genome reference for cultivated species of the human gut microbiota.</title>
        <authorList>
            <person name="Zou Y."/>
            <person name="Xue W."/>
            <person name="Luo G."/>
        </authorList>
    </citation>
    <scope>NUCLEOTIDE SEQUENCE [LARGE SCALE GENOMIC DNA]</scope>
    <source>
        <strain evidence="1 2">OF05-12</strain>
    </source>
</reference>
<organism evidence="1 2">
    <name type="scientific">Bifidobacterium pseudocatenulatum</name>
    <dbReference type="NCBI Taxonomy" id="28026"/>
    <lineage>
        <taxon>Bacteria</taxon>
        <taxon>Bacillati</taxon>
        <taxon>Actinomycetota</taxon>
        <taxon>Actinomycetes</taxon>
        <taxon>Bifidobacteriales</taxon>
        <taxon>Bifidobacteriaceae</taxon>
        <taxon>Bifidobacterium</taxon>
    </lineage>
</organism>
<evidence type="ECO:0000313" key="2">
    <source>
        <dbReference type="Proteomes" id="UP000261031"/>
    </source>
</evidence>